<gene>
    <name evidence="1" type="ORF">GRI35_00445</name>
</gene>
<evidence type="ECO:0000313" key="2">
    <source>
        <dbReference type="Proteomes" id="UP000460290"/>
    </source>
</evidence>
<sequence>MHPSANDHPIIVFDGMCVLCSANAQFVLKFDRKGVFRLAAMQSEIGADLMRQAGVDPADPDSFIIVEQDRVLRDSDAVISMWRRLGWPWKIMGVAGVVPRAIRDPLYRLIARNRYRIFGKRDTCWMPTPEQAERIL</sequence>
<accession>A0A844Z7F4</accession>
<name>A0A844Z7F4_9SPHN</name>
<organism evidence="1 2">
    <name type="scientific">Pontixanthobacter aestiaquae</name>
    <dbReference type="NCBI Taxonomy" id="1509367"/>
    <lineage>
        <taxon>Bacteria</taxon>
        <taxon>Pseudomonadati</taxon>
        <taxon>Pseudomonadota</taxon>
        <taxon>Alphaproteobacteria</taxon>
        <taxon>Sphingomonadales</taxon>
        <taxon>Erythrobacteraceae</taxon>
        <taxon>Pontixanthobacter</taxon>
    </lineage>
</organism>
<proteinExistence type="predicted"/>
<dbReference type="PANTHER" id="PTHR33639">
    <property type="entry name" value="THIOL-DISULFIDE OXIDOREDUCTASE DCC"/>
    <property type="match status" value="1"/>
</dbReference>
<evidence type="ECO:0000313" key="1">
    <source>
        <dbReference type="EMBL" id="MXO81839.1"/>
    </source>
</evidence>
<dbReference type="AlphaFoldDB" id="A0A844Z7F4"/>
<reference evidence="1 2" key="1">
    <citation type="submission" date="2019-12" db="EMBL/GenBank/DDBJ databases">
        <title>Genomic-based taxomic classification of the family Erythrobacteraceae.</title>
        <authorList>
            <person name="Xu L."/>
        </authorList>
    </citation>
    <scope>NUCLEOTIDE SEQUENCE [LARGE SCALE GENOMIC DNA]</scope>
    <source>
        <strain evidence="1 2">KCTC 42006</strain>
    </source>
</reference>
<keyword evidence="2" id="KW-1185">Reference proteome</keyword>
<dbReference type="PANTHER" id="PTHR33639:SF2">
    <property type="entry name" value="DUF393 DOMAIN-CONTAINING PROTEIN"/>
    <property type="match status" value="1"/>
</dbReference>
<dbReference type="InterPro" id="IPR007263">
    <property type="entry name" value="DCC1-like"/>
</dbReference>
<dbReference type="OrthoDB" id="9785438at2"/>
<comment type="caution">
    <text evidence="1">The sequence shown here is derived from an EMBL/GenBank/DDBJ whole genome shotgun (WGS) entry which is preliminary data.</text>
</comment>
<dbReference type="Pfam" id="PF04134">
    <property type="entry name" value="DCC1-like"/>
    <property type="match status" value="1"/>
</dbReference>
<protein>
    <submittedName>
        <fullName evidence="1">DUF393 domain-containing protein</fullName>
    </submittedName>
</protein>
<dbReference type="InterPro" id="IPR052927">
    <property type="entry name" value="DCC_oxidoreductase"/>
</dbReference>
<dbReference type="Proteomes" id="UP000460290">
    <property type="component" value="Unassembled WGS sequence"/>
</dbReference>
<dbReference type="RefSeq" id="WP_160612199.1">
    <property type="nucleotide sequence ID" value="NZ_JAUFQM010000001.1"/>
</dbReference>
<dbReference type="GO" id="GO:0015035">
    <property type="term" value="F:protein-disulfide reductase activity"/>
    <property type="evidence" value="ECO:0007669"/>
    <property type="project" value="InterPro"/>
</dbReference>
<dbReference type="EMBL" id="WTYZ01000001">
    <property type="protein sequence ID" value="MXO81839.1"/>
    <property type="molecule type" value="Genomic_DNA"/>
</dbReference>